<dbReference type="InterPro" id="IPR003439">
    <property type="entry name" value="ABC_transporter-like_ATP-bd"/>
</dbReference>
<keyword evidence="11" id="KW-0267">Excision nuclease</keyword>
<dbReference type="FunFam" id="1.20.1580.10:FF:000003">
    <property type="entry name" value="UvrABC system protein A"/>
    <property type="match status" value="1"/>
</dbReference>
<evidence type="ECO:0000256" key="8">
    <source>
        <dbReference type="ARBA" id="ARBA00022771"/>
    </source>
</evidence>
<dbReference type="SUPFAM" id="SSF52540">
    <property type="entry name" value="P-loop containing nucleoside triphosphate hydrolases"/>
    <property type="match status" value="2"/>
</dbReference>
<comment type="subcellular location">
    <subcellularLocation>
        <location evidence="1">Cytoplasm</location>
    </subcellularLocation>
</comment>
<keyword evidence="5" id="KW-0547">Nucleotide-binding</keyword>
<feature type="domain" description="ABC transporter" evidence="18">
    <location>
        <begin position="250"/>
        <end position="583"/>
    </location>
</feature>
<dbReference type="InterPro" id="IPR027417">
    <property type="entry name" value="P-loop_NTPase"/>
</dbReference>
<dbReference type="GO" id="GO:0005737">
    <property type="term" value="C:cytoplasm"/>
    <property type="evidence" value="ECO:0007669"/>
    <property type="project" value="UniProtKB-SubCell"/>
</dbReference>
<dbReference type="GO" id="GO:0016887">
    <property type="term" value="F:ATP hydrolysis activity"/>
    <property type="evidence" value="ECO:0007669"/>
    <property type="project" value="InterPro"/>
</dbReference>
<dbReference type="NCBIfam" id="TIGR00630">
    <property type="entry name" value="uvra"/>
    <property type="match status" value="1"/>
</dbReference>
<keyword evidence="2" id="KW-0963">Cytoplasm</keyword>
<dbReference type="GO" id="GO:0008270">
    <property type="term" value="F:zinc ion binding"/>
    <property type="evidence" value="ECO:0007669"/>
    <property type="project" value="UniProtKB-KW"/>
</dbReference>
<dbReference type="PROSITE" id="PS50893">
    <property type="entry name" value="ABC_TRANSPORTER_2"/>
    <property type="match status" value="1"/>
</dbReference>
<keyword evidence="8" id="KW-0863">Zinc-finger</keyword>
<keyword evidence="10" id="KW-0067">ATP-binding</keyword>
<dbReference type="InterPro" id="IPR017871">
    <property type="entry name" value="ABC_transporter-like_CS"/>
</dbReference>
<keyword evidence="3" id="KW-0479">Metal-binding</keyword>
<dbReference type="InterPro" id="IPR004602">
    <property type="entry name" value="UvrA"/>
</dbReference>
<evidence type="ECO:0000256" key="7">
    <source>
        <dbReference type="ARBA" id="ARBA00022769"/>
    </source>
</evidence>
<dbReference type="GO" id="GO:0005524">
    <property type="term" value="F:ATP binding"/>
    <property type="evidence" value="ECO:0007669"/>
    <property type="project" value="UniProtKB-KW"/>
</dbReference>
<evidence type="ECO:0000259" key="18">
    <source>
        <dbReference type="PROSITE" id="PS50893"/>
    </source>
</evidence>
<evidence type="ECO:0000256" key="16">
    <source>
        <dbReference type="ARBA" id="ARBA00039316"/>
    </source>
</evidence>
<reference evidence="19 20" key="1">
    <citation type="journal article" date="2016" name="Nat. Commun.">
        <title>Thousands of microbial genomes shed light on interconnected biogeochemical processes in an aquifer system.</title>
        <authorList>
            <person name="Anantharaman K."/>
            <person name="Brown C.T."/>
            <person name="Hug L.A."/>
            <person name="Sharon I."/>
            <person name="Castelle C.J."/>
            <person name="Probst A.J."/>
            <person name="Thomas B.C."/>
            <person name="Singh A."/>
            <person name="Wilkins M.J."/>
            <person name="Karaoz U."/>
            <person name="Brodie E.L."/>
            <person name="Williams K.H."/>
            <person name="Hubbard S.S."/>
            <person name="Banfield J.F."/>
        </authorList>
    </citation>
    <scope>NUCLEOTIDE SEQUENCE [LARGE SCALE GENOMIC DNA]</scope>
</reference>
<keyword evidence="7" id="KW-0228">DNA excision</keyword>
<dbReference type="GO" id="GO:0009432">
    <property type="term" value="P:SOS response"/>
    <property type="evidence" value="ECO:0007669"/>
    <property type="project" value="UniProtKB-KW"/>
</dbReference>
<sequence>MSAKWACPKDGFSFPEIEPRLFSFNSPYGACPTCNGLGTKYLFGTEPCEVCGGKRLRPEALNVLIGGKNIVDLTALSIKEADEFFRKLKLTQREKSISKVVTKEIEARLLFMLNVGIEYLELNRRAHTLSGGEAQRIRLASQLGSGLVGALYVLDEPTIGLHSRDNDRLIKTLLNLRDLGNTIIVVEHDEETIYSSDYLVDIGPGAGVHGGEIVVSGDLDELLTSPKNTSKSVTLSYLRGEKKIELPEERRESERGKIMIRGGKIFNIKHLNVDIPLHRLIAVTGVSGSGKSSFVYEILHKNLQVRLDRRYRSAQTHNCQSFAGSEYLGRAILIDQSPIGRTPRSNPATYTGAFTFIRELFAETAEARARGWKPNRFSFNVRGGRCETCQGNGQIEVEMHFLPTVYVPCDVCGGKRFMKETLEVKYKHKSIYDVLEMTVEEALKFFEDIPAIYDRLKSLNDVGLGYLALGQSATTLSGGEAQRVKIASELYRPHLEKTIYLLDEPTIGLHYEDVRKLIEILQKLVDKGNTVVVIEHNMDFIKSCDYVLDIGPEGGDEGGSLVAEGTPEEVAGTDTHTGKYLKKALRKK</sequence>
<dbReference type="GO" id="GO:0006289">
    <property type="term" value="P:nucleotide-excision repair"/>
    <property type="evidence" value="ECO:0007669"/>
    <property type="project" value="InterPro"/>
</dbReference>
<evidence type="ECO:0000256" key="11">
    <source>
        <dbReference type="ARBA" id="ARBA00022881"/>
    </source>
</evidence>
<evidence type="ECO:0000256" key="1">
    <source>
        <dbReference type="ARBA" id="ARBA00004496"/>
    </source>
</evidence>
<dbReference type="EMBL" id="MHWG01000023">
    <property type="protein sequence ID" value="OHB05050.1"/>
    <property type="molecule type" value="Genomic_DNA"/>
</dbReference>
<dbReference type="Gene3D" id="3.40.50.300">
    <property type="entry name" value="P-loop containing nucleotide triphosphate hydrolases"/>
    <property type="match status" value="2"/>
</dbReference>
<dbReference type="InterPro" id="IPR013815">
    <property type="entry name" value="ATP_grasp_subdomain_1"/>
</dbReference>
<dbReference type="PROSITE" id="PS00211">
    <property type="entry name" value="ABC_TRANSPORTER_1"/>
    <property type="match status" value="2"/>
</dbReference>
<keyword evidence="12" id="KW-0238">DNA-binding</keyword>
<dbReference type="PANTHER" id="PTHR43152">
    <property type="entry name" value="UVRABC SYSTEM PROTEIN A"/>
    <property type="match status" value="1"/>
</dbReference>
<evidence type="ECO:0000256" key="9">
    <source>
        <dbReference type="ARBA" id="ARBA00022833"/>
    </source>
</evidence>
<proteinExistence type="inferred from homology"/>
<dbReference type="PANTHER" id="PTHR43152:SF3">
    <property type="entry name" value="UVRABC SYSTEM PROTEIN A"/>
    <property type="match status" value="1"/>
</dbReference>
<evidence type="ECO:0000256" key="17">
    <source>
        <dbReference type="ARBA" id="ARBA00042156"/>
    </source>
</evidence>
<dbReference type="GO" id="GO:0009380">
    <property type="term" value="C:excinuclease repair complex"/>
    <property type="evidence" value="ECO:0007669"/>
    <property type="project" value="InterPro"/>
</dbReference>
<keyword evidence="14" id="KW-0742">SOS response</keyword>
<evidence type="ECO:0000256" key="6">
    <source>
        <dbReference type="ARBA" id="ARBA00022763"/>
    </source>
</evidence>
<dbReference type="AlphaFoldDB" id="A0A1G2U7S5"/>
<evidence type="ECO:0000256" key="10">
    <source>
        <dbReference type="ARBA" id="ARBA00022840"/>
    </source>
</evidence>
<keyword evidence="9" id="KW-0862">Zinc</keyword>
<dbReference type="GO" id="GO:0004518">
    <property type="term" value="F:nuclease activity"/>
    <property type="evidence" value="ECO:0007669"/>
    <property type="project" value="UniProtKB-KW"/>
</dbReference>
<evidence type="ECO:0000256" key="12">
    <source>
        <dbReference type="ARBA" id="ARBA00023125"/>
    </source>
</evidence>
<keyword evidence="4" id="KW-0677">Repeat</keyword>
<comment type="similarity">
    <text evidence="15">Belongs to the ABC transporter superfamily. UvrA family.</text>
</comment>
<evidence type="ECO:0000256" key="4">
    <source>
        <dbReference type="ARBA" id="ARBA00022737"/>
    </source>
</evidence>
<evidence type="ECO:0000256" key="2">
    <source>
        <dbReference type="ARBA" id="ARBA00022490"/>
    </source>
</evidence>
<keyword evidence="13" id="KW-0234">DNA repair</keyword>
<protein>
    <recommendedName>
        <fullName evidence="16">UvrABC system protein A</fullName>
    </recommendedName>
    <alternativeName>
        <fullName evidence="17">Excinuclease ABC subunit A</fullName>
    </alternativeName>
</protein>
<dbReference type="Gene3D" id="1.10.8.280">
    <property type="entry name" value="ABC transporter ATPase domain-like"/>
    <property type="match status" value="1"/>
</dbReference>
<dbReference type="CDD" id="cd03271">
    <property type="entry name" value="ABC_UvrA_II"/>
    <property type="match status" value="1"/>
</dbReference>
<dbReference type="Proteomes" id="UP000177068">
    <property type="component" value="Unassembled WGS sequence"/>
</dbReference>
<dbReference type="GO" id="GO:0003677">
    <property type="term" value="F:DNA binding"/>
    <property type="evidence" value="ECO:0007669"/>
    <property type="project" value="UniProtKB-KW"/>
</dbReference>
<accession>A0A1G2U7S5</accession>
<evidence type="ECO:0000256" key="13">
    <source>
        <dbReference type="ARBA" id="ARBA00023204"/>
    </source>
</evidence>
<evidence type="ECO:0000313" key="20">
    <source>
        <dbReference type="Proteomes" id="UP000177068"/>
    </source>
</evidence>
<dbReference type="Gene3D" id="1.20.1580.10">
    <property type="entry name" value="ABC transporter ATPase like domain"/>
    <property type="match status" value="2"/>
</dbReference>
<evidence type="ECO:0000256" key="14">
    <source>
        <dbReference type="ARBA" id="ARBA00023236"/>
    </source>
</evidence>
<evidence type="ECO:0000256" key="3">
    <source>
        <dbReference type="ARBA" id="ARBA00022723"/>
    </source>
</evidence>
<comment type="caution">
    <text evidence="19">The sequence shown here is derived from an EMBL/GenBank/DDBJ whole genome shotgun (WGS) entry which is preliminary data.</text>
</comment>
<keyword evidence="6" id="KW-0227">DNA damage</keyword>
<evidence type="ECO:0000256" key="5">
    <source>
        <dbReference type="ARBA" id="ARBA00022741"/>
    </source>
</evidence>
<evidence type="ECO:0000256" key="15">
    <source>
        <dbReference type="ARBA" id="ARBA00038000"/>
    </source>
</evidence>
<name>A0A1G2U7S5_9BACT</name>
<dbReference type="Gene3D" id="3.30.1490.20">
    <property type="entry name" value="ATP-grasp fold, A domain"/>
    <property type="match status" value="1"/>
</dbReference>
<dbReference type="FunFam" id="1.20.1580.10:FF:000002">
    <property type="entry name" value="UvrABC system protein A"/>
    <property type="match status" value="1"/>
</dbReference>
<organism evidence="19 20">
    <name type="scientific">Candidatus Zambryskibacteria bacterium RIFCSPLOWO2_01_FULL_47_14</name>
    <dbReference type="NCBI Taxonomy" id="1802763"/>
    <lineage>
        <taxon>Bacteria</taxon>
        <taxon>Candidatus Zambryskiibacteriota</taxon>
    </lineage>
</organism>
<evidence type="ECO:0000313" key="19">
    <source>
        <dbReference type="EMBL" id="OHB05050.1"/>
    </source>
</evidence>
<gene>
    <name evidence="19" type="ORF">A3A26_00555</name>
</gene>